<dbReference type="InterPro" id="IPR014710">
    <property type="entry name" value="RmlC-like_jellyroll"/>
</dbReference>
<accession>A0A2T0REE6</accession>
<gene>
    <name evidence="1" type="ORF">CLV78_12122</name>
</gene>
<evidence type="ECO:0000313" key="2">
    <source>
        <dbReference type="Proteomes" id="UP000239480"/>
    </source>
</evidence>
<protein>
    <submittedName>
        <fullName evidence="1">KduI/IolB family protein</fullName>
    </submittedName>
</protein>
<keyword evidence="2" id="KW-1185">Reference proteome</keyword>
<name>A0A2T0REE6_9RHOB</name>
<dbReference type="Gene3D" id="2.60.120.10">
    <property type="entry name" value="Jelly Rolls"/>
    <property type="match status" value="1"/>
</dbReference>
<evidence type="ECO:0000313" key="1">
    <source>
        <dbReference type="EMBL" id="PRY19533.1"/>
    </source>
</evidence>
<reference evidence="1 2" key="1">
    <citation type="submission" date="2018-03" db="EMBL/GenBank/DDBJ databases">
        <title>Genomic Encyclopedia of Archaeal and Bacterial Type Strains, Phase II (KMG-II): from individual species to whole genera.</title>
        <authorList>
            <person name="Goeker M."/>
        </authorList>
    </citation>
    <scope>NUCLEOTIDE SEQUENCE [LARGE SCALE GENOMIC DNA]</scope>
    <source>
        <strain evidence="1 2">DSM 29328</strain>
    </source>
</reference>
<dbReference type="RefSeq" id="WP_106208454.1">
    <property type="nucleotide sequence ID" value="NZ_PVTD01000021.1"/>
</dbReference>
<dbReference type="InterPro" id="IPR021120">
    <property type="entry name" value="KduI/IolB_isomerase"/>
</dbReference>
<dbReference type="EMBL" id="PVTD01000021">
    <property type="protein sequence ID" value="PRY19533.1"/>
    <property type="molecule type" value="Genomic_DNA"/>
</dbReference>
<dbReference type="AlphaFoldDB" id="A0A2T0REE6"/>
<dbReference type="GO" id="GO:0016861">
    <property type="term" value="F:intramolecular oxidoreductase activity, interconverting aldoses and ketoses"/>
    <property type="evidence" value="ECO:0007669"/>
    <property type="project" value="InterPro"/>
</dbReference>
<dbReference type="Pfam" id="PF04962">
    <property type="entry name" value="KduI"/>
    <property type="match status" value="1"/>
</dbReference>
<dbReference type="Proteomes" id="UP000239480">
    <property type="component" value="Unassembled WGS sequence"/>
</dbReference>
<proteinExistence type="predicted"/>
<dbReference type="OrthoDB" id="7863008at2"/>
<comment type="caution">
    <text evidence="1">The sequence shown here is derived from an EMBL/GenBank/DDBJ whole genome shotgun (WGS) entry which is preliminary data.</text>
</comment>
<sequence>MQIIDKDDTRMIDLPGVGPCPRPVDIDESVTGFKTLKSLRIYRFQPGPTIEGESEIDEVFVVPVNGKIGLSITGAHPVDAELSREGPARALYMTPDHAYRLTPQTETLVAYSRAEAEGRVPCQAVEGPASEGLAEKLAFRSVNCAVGASLPLGGAAETLCHVAKGSIRVADKAVNAGQTLALQAGEMAELTATADAQLLVVTA</sequence>
<organism evidence="1 2">
    <name type="scientific">Aliiruegeria haliotis</name>
    <dbReference type="NCBI Taxonomy" id="1280846"/>
    <lineage>
        <taxon>Bacteria</taxon>
        <taxon>Pseudomonadati</taxon>
        <taxon>Pseudomonadota</taxon>
        <taxon>Alphaproteobacteria</taxon>
        <taxon>Rhodobacterales</taxon>
        <taxon>Roseobacteraceae</taxon>
        <taxon>Aliiruegeria</taxon>
    </lineage>
</organism>